<evidence type="ECO:0000313" key="3">
    <source>
        <dbReference type="Proteomes" id="UP000609346"/>
    </source>
</evidence>
<comment type="caution">
    <text evidence="2">The sequence shown here is derived from an EMBL/GenBank/DDBJ whole genome shotgun (WGS) entry which is preliminary data.</text>
</comment>
<protein>
    <recommendedName>
        <fullName evidence="4">DUF4879 domain-containing protein</fullName>
    </recommendedName>
</protein>
<organism evidence="2 3">
    <name type="scientific">Paenibacillus terricola</name>
    <dbReference type="NCBI Taxonomy" id="2763503"/>
    <lineage>
        <taxon>Bacteria</taxon>
        <taxon>Bacillati</taxon>
        <taxon>Bacillota</taxon>
        <taxon>Bacilli</taxon>
        <taxon>Bacillales</taxon>
        <taxon>Paenibacillaceae</taxon>
        <taxon>Paenibacillus</taxon>
    </lineage>
</organism>
<sequence>MKLAKKYTVGVIASVACLAFAVTAFANTSTTSTTGYGTLKGSLTIAGTDAVIHTTVSYNNDNAYLTDAGSIQDINGATVATKAQVNSSRGETSWPLYYGPLPSNTYVVYGTHGVQGGNTYGASAVYTYTHI</sequence>
<feature type="signal peptide" evidence="1">
    <location>
        <begin position="1"/>
        <end position="26"/>
    </location>
</feature>
<dbReference type="Proteomes" id="UP000609346">
    <property type="component" value="Unassembled WGS sequence"/>
</dbReference>
<evidence type="ECO:0008006" key="4">
    <source>
        <dbReference type="Google" id="ProtNLM"/>
    </source>
</evidence>
<dbReference type="PROSITE" id="PS51257">
    <property type="entry name" value="PROKAR_LIPOPROTEIN"/>
    <property type="match status" value="1"/>
</dbReference>
<name>A0ABR8MTN5_9BACL</name>
<reference evidence="2 3" key="1">
    <citation type="submission" date="2020-09" db="EMBL/GenBank/DDBJ databases">
        <title>Paenibacillus sp. strain PR3 16S rRNA gene Genome sequencing and assembly.</title>
        <authorList>
            <person name="Kim J."/>
        </authorList>
    </citation>
    <scope>NUCLEOTIDE SEQUENCE [LARGE SCALE GENOMIC DNA]</scope>
    <source>
        <strain evidence="2 3">PR3</strain>
    </source>
</reference>
<gene>
    <name evidence="2" type="ORF">H8B09_09565</name>
</gene>
<dbReference type="EMBL" id="JACXZA010000002">
    <property type="protein sequence ID" value="MBD3919000.1"/>
    <property type="molecule type" value="Genomic_DNA"/>
</dbReference>
<evidence type="ECO:0000256" key="1">
    <source>
        <dbReference type="SAM" id="SignalP"/>
    </source>
</evidence>
<accession>A0ABR8MTN5</accession>
<proteinExistence type="predicted"/>
<keyword evidence="1" id="KW-0732">Signal</keyword>
<feature type="chain" id="PRO_5046425843" description="DUF4879 domain-containing protein" evidence="1">
    <location>
        <begin position="27"/>
        <end position="131"/>
    </location>
</feature>
<keyword evidence="3" id="KW-1185">Reference proteome</keyword>
<dbReference type="RefSeq" id="WP_191203277.1">
    <property type="nucleotide sequence ID" value="NZ_JACXZA010000002.1"/>
</dbReference>
<evidence type="ECO:0000313" key="2">
    <source>
        <dbReference type="EMBL" id="MBD3919000.1"/>
    </source>
</evidence>